<evidence type="ECO:0000256" key="4">
    <source>
        <dbReference type="SAM" id="MobiDB-lite"/>
    </source>
</evidence>
<evidence type="ECO:0000256" key="1">
    <source>
        <dbReference type="ARBA" id="ARBA00004196"/>
    </source>
</evidence>
<dbReference type="RefSeq" id="WP_257911741.1">
    <property type="nucleotide sequence ID" value="NZ_JANPWE010000001.1"/>
</dbReference>
<comment type="subcellular location">
    <subcellularLocation>
        <location evidence="1">Cell envelope</location>
    </subcellularLocation>
</comment>
<comment type="caution">
    <text evidence="6">The sequence shown here is derived from an EMBL/GenBank/DDBJ whole genome shotgun (WGS) entry which is preliminary data.</text>
</comment>
<keyword evidence="2 3" id="KW-0175">Coiled coil</keyword>
<feature type="compositionally biased region" description="Basic and acidic residues" evidence="4">
    <location>
        <begin position="115"/>
        <end position="129"/>
    </location>
</feature>
<dbReference type="InterPro" id="IPR050465">
    <property type="entry name" value="UPF0194_transport"/>
</dbReference>
<organism evidence="6 7">
    <name type="scientific">Dehalobacterium formicoaceticum</name>
    <dbReference type="NCBI Taxonomy" id="51515"/>
    <lineage>
        <taxon>Bacteria</taxon>
        <taxon>Bacillati</taxon>
        <taxon>Bacillota</taxon>
        <taxon>Clostridia</taxon>
        <taxon>Eubacteriales</taxon>
        <taxon>Peptococcaceae</taxon>
        <taxon>Dehalobacterium</taxon>
    </lineage>
</organism>
<feature type="region of interest" description="Disordered" evidence="4">
    <location>
        <begin position="115"/>
        <end position="140"/>
    </location>
</feature>
<accession>A0ABT1XZZ0</accession>
<protein>
    <submittedName>
        <fullName evidence="6">HlyD family secretion protein</fullName>
    </submittedName>
</protein>
<gene>
    <name evidence="6" type="ORF">NVS47_01420</name>
</gene>
<keyword evidence="7" id="KW-1185">Reference proteome</keyword>
<evidence type="ECO:0000256" key="2">
    <source>
        <dbReference type="ARBA" id="ARBA00023054"/>
    </source>
</evidence>
<keyword evidence="5" id="KW-0732">Signal</keyword>
<dbReference type="Proteomes" id="UP001524944">
    <property type="component" value="Unassembled WGS sequence"/>
</dbReference>
<dbReference type="PROSITE" id="PS51257">
    <property type="entry name" value="PROKAR_LIPOPROTEIN"/>
    <property type="match status" value="1"/>
</dbReference>
<dbReference type="PANTHER" id="PTHR32347">
    <property type="entry name" value="EFFLUX SYSTEM COMPONENT YKNX-RELATED"/>
    <property type="match status" value="1"/>
</dbReference>
<evidence type="ECO:0000256" key="5">
    <source>
        <dbReference type="SAM" id="SignalP"/>
    </source>
</evidence>
<dbReference type="EMBL" id="JANPWE010000001">
    <property type="protein sequence ID" value="MCR6544183.1"/>
    <property type="molecule type" value="Genomic_DNA"/>
</dbReference>
<feature type="signal peptide" evidence="5">
    <location>
        <begin position="1"/>
        <end position="22"/>
    </location>
</feature>
<dbReference type="Gene3D" id="2.40.30.170">
    <property type="match status" value="1"/>
</dbReference>
<proteinExistence type="predicted"/>
<reference evidence="6 7" key="1">
    <citation type="submission" date="2022-08" db="EMBL/GenBank/DDBJ databases">
        <title>Proteogenomics of the novel Dehalobacterium formicoaceticum strain EZ94 highlights a key role of methyltransferases during anaerobic dichloromethane degradation.</title>
        <authorList>
            <person name="Wasmund K."/>
        </authorList>
    </citation>
    <scope>NUCLEOTIDE SEQUENCE [LARGE SCALE GENOMIC DNA]</scope>
    <source>
        <strain evidence="6 7">EZ94</strain>
    </source>
</reference>
<feature type="coiled-coil region" evidence="3">
    <location>
        <begin position="205"/>
        <end position="239"/>
    </location>
</feature>
<evidence type="ECO:0000313" key="6">
    <source>
        <dbReference type="EMBL" id="MCR6544183.1"/>
    </source>
</evidence>
<feature type="chain" id="PRO_5046979182" evidence="5">
    <location>
        <begin position="23"/>
        <end position="385"/>
    </location>
</feature>
<sequence>MKKCLTVLLLMVSLIGTSCSNGDGETAGGTEETVTSAEPGIEVFGEVVVENTKEIMIDFPAAVEEIYVTEGQTVSKGDPLIRLNFEQYRNEIEQMKKEISLRALEYQSKVGDVSAREKELQRLKNEKSTKSAGLSKGTDPELKRLQAELDRAKQAAADAKNDFEINQELFDAGALPQVELDRSKSAYLEQTQVQESCVQTLAKAKSNLAEELRILDTTIASLETEISQAGKDNQSARDQQSLNEEMLRLRVRSMEEKISKSYFSGNDIISDLDQGVIAQINCVTGNVLGEGNDTSILRIMDMGSIQVVADVPEEFIDEVQLGAQCEITSYHDKLNTFTGKIKKISDLALPQEGEKIIKVYIDVMEGKEALKPGFSVDVKFQGDKS</sequence>
<dbReference type="PRINTS" id="PR01490">
    <property type="entry name" value="RTXTOXIND"/>
</dbReference>
<evidence type="ECO:0000313" key="7">
    <source>
        <dbReference type="Proteomes" id="UP001524944"/>
    </source>
</evidence>
<name>A0ABT1XZZ0_9FIRM</name>
<dbReference type="Gene3D" id="2.40.50.100">
    <property type="match status" value="1"/>
</dbReference>
<evidence type="ECO:0000256" key="3">
    <source>
        <dbReference type="SAM" id="Coils"/>
    </source>
</evidence>